<dbReference type="InterPro" id="IPR006442">
    <property type="entry name" value="Antitoxin_Phd/YefM"/>
</dbReference>
<dbReference type="Proteomes" id="UP000000483">
    <property type="component" value="Chromosome"/>
</dbReference>
<dbReference type="SUPFAM" id="SSF143120">
    <property type="entry name" value="YefM-like"/>
    <property type="match status" value="1"/>
</dbReference>
<dbReference type="AlphaFoldDB" id="F2NDM4"/>
<accession>F2NDM4</accession>
<dbReference type="HOGENOM" id="CLU_160748_3_1_7"/>
<protein>
    <recommendedName>
        <fullName evidence="2">Antitoxin</fullName>
    </recommendedName>
</protein>
<dbReference type="Pfam" id="PF02604">
    <property type="entry name" value="PhdYeFM_antitox"/>
    <property type="match status" value="1"/>
</dbReference>
<name>F2NDM4_DESAR</name>
<proteinExistence type="inferred from homology"/>
<evidence type="ECO:0000256" key="2">
    <source>
        <dbReference type="RuleBase" id="RU362080"/>
    </source>
</evidence>
<reference evidence="3 4" key="1">
    <citation type="journal article" date="2011" name="Stand. Genomic Sci.">
        <title>Complete genome sequence of the acetate-degrading sulfate reducer Desulfobacca acetoxidans type strain (ASRB2).</title>
        <authorList>
            <person name="Goker M."/>
            <person name="Teshima H."/>
            <person name="Lapidus A."/>
            <person name="Nolan M."/>
            <person name="Lucas S."/>
            <person name="Hammon N."/>
            <person name="Deshpande S."/>
            <person name="Cheng J.F."/>
            <person name="Tapia R."/>
            <person name="Han C."/>
            <person name="Goodwin L."/>
            <person name="Pitluck S."/>
            <person name="Huntemann M."/>
            <person name="Liolios K."/>
            <person name="Ivanova N."/>
            <person name="Pagani I."/>
            <person name="Mavromatis K."/>
            <person name="Ovchinikova G."/>
            <person name="Pati A."/>
            <person name="Chen A."/>
            <person name="Palaniappan K."/>
            <person name="Land M."/>
            <person name="Hauser L."/>
            <person name="Brambilla E.M."/>
            <person name="Rohde M."/>
            <person name="Spring S."/>
            <person name="Detter J.C."/>
            <person name="Woyke T."/>
            <person name="Bristow J."/>
            <person name="Eisen J.A."/>
            <person name="Markowitz V."/>
            <person name="Hugenholtz P."/>
            <person name="Kyrpides N.C."/>
            <person name="Klenk H.P."/>
        </authorList>
    </citation>
    <scope>NUCLEOTIDE SEQUENCE [LARGE SCALE GENOMIC DNA]</scope>
    <source>
        <strain evidence="4">ATCC 700848 / DSM 11109 / ASRB2</strain>
    </source>
</reference>
<dbReference type="EMBL" id="CP002629">
    <property type="protein sequence ID" value="AEB10300.1"/>
    <property type="molecule type" value="Genomic_DNA"/>
</dbReference>
<evidence type="ECO:0000256" key="1">
    <source>
        <dbReference type="ARBA" id="ARBA00009981"/>
    </source>
</evidence>
<comment type="similarity">
    <text evidence="1 2">Belongs to the phD/YefM antitoxin family.</text>
</comment>
<dbReference type="KEGG" id="dao:Desac_2479"/>
<organism evidence="3 4">
    <name type="scientific">Desulfobacca acetoxidans (strain ATCC 700848 / DSM 11109 / ASRB2)</name>
    <dbReference type="NCBI Taxonomy" id="880072"/>
    <lineage>
        <taxon>Bacteria</taxon>
        <taxon>Pseudomonadati</taxon>
        <taxon>Thermodesulfobacteriota</taxon>
        <taxon>Desulfobaccia</taxon>
        <taxon>Desulfobaccales</taxon>
        <taxon>Desulfobaccaceae</taxon>
        <taxon>Desulfobacca</taxon>
    </lineage>
</organism>
<gene>
    <name evidence="3" type="ordered locus">Desac_2479</name>
</gene>
<dbReference type="InterPro" id="IPR036165">
    <property type="entry name" value="YefM-like_sf"/>
</dbReference>
<comment type="function">
    <text evidence="2">Antitoxin component of a type II toxin-antitoxin (TA) system.</text>
</comment>
<reference evidence="4" key="2">
    <citation type="submission" date="2011-03" db="EMBL/GenBank/DDBJ databases">
        <title>The complete genome of Desulfobacca acetoxidans DSM 11109.</title>
        <authorList>
            <consortium name="US DOE Joint Genome Institute (JGI-PGF)"/>
            <person name="Lucas S."/>
            <person name="Copeland A."/>
            <person name="Lapidus A."/>
            <person name="Bruce D."/>
            <person name="Goodwin L."/>
            <person name="Pitluck S."/>
            <person name="Peters L."/>
            <person name="Kyrpides N."/>
            <person name="Mavromatis K."/>
            <person name="Ivanova N."/>
            <person name="Ovchinnikova G."/>
            <person name="Teshima H."/>
            <person name="Detter J.C."/>
            <person name="Han C."/>
            <person name="Land M."/>
            <person name="Hauser L."/>
            <person name="Markowitz V."/>
            <person name="Cheng J.-F."/>
            <person name="Hugenholtz P."/>
            <person name="Woyke T."/>
            <person name="Wu D."/>
            <person name="Spring S."/>
            <person name="Schueler E."/>
            <person name="Brambilla E."/>
            <person name="Klenk H.-P."/>
            <person name="Eisen J.A."/>
        </authorList>
    </citation>
    <scope>NUCLEOTIDE SEQUENCE [LARGE SCALE GENOMIC DNA]</scope>
    <source>
        <strain evidence="4">ATCC 700848 / DSM 11109 / ASRB2</strain>
    </source>
</reference>
<evidence type="ECO:0000313" key="4">
    <source>
        <dbReference type="Proteomes" id="UP000000483"/>
    </source>
</evidence>
<keyword evidence="4" id="KW-1185">Reference proteome</keyword>
<evidence type="ECO:0000313" key="3">
    <source>
        <dbReference type="EMBL" id="AEB10300.1"/>
    </source>
</evidence>
<dbReference type="STRING" id="880072.Desac_2479"/>
<dbReference type="RefSeq" id="WP_013707409.1">
    <property type="nucleotide sequence ID" value="NC_015388.1"/>
</dbReference>
<sequence length="93" mass="10264">MTAPAQIMTEEPSVSMELLDNFKEFSLLLERALLSGERVVITRQGKPMGAIVPWEDVEILRALEDRVDGEAAAEALKEPGVLSLEEVERDLGL</sequence>